<feature type="non-terminal residue" evidence="2">
    <location>
        <position position="1"/>
    </location>
</feature>
<keyword evidence="3" id="KW-1185">Reference proteome</keyword>
<evidence type="ECO:0000259" key="1">
    <source>
        <dbReference type="Pfam" id="PF12862"/>
    </source>
</evidence>
<dbReference type="Proteomes" id="UP000836404">
    <property type="component" value="Unassembled WGS sequence"/>
</dbReference>
<feature type="domain" description="Anaphase-promoting complex subunit 5" evidence="1">
    <location>
        <begin position="33"/>
        <end position="86"/>
    </location>
</feature>
<accession>A0A9N8QNZ6</accession>
<gene>
    <name evidence="2" type="ORF">JKILLFL_G4025</name>
</gene>
<reference evidence="2 3" key="1">
    <citation type="submission" date="2020-10" db="EMBL/GenBank/DDBJ databases">
        <authorList>
            <person name="Sedaghatjoo S."/>
        </authorList>
    </citation>
    <scope>NUCLEOTIDE SEQUENCE [LARGE SCALE GENOMIC DNA]</scope>
    <source>
        <strain evidence="2 3">LLFL</strain>
    </source>
</reference>
<dbReference type="InterPro" id="IPR026000">
    <property type="entry name" value="Apc5_dom"/>
</dbReference>
<name>A0A9N8QNZ6_9BASI</name>
<dbReference type="AlphaFoldDB" id="A0A9N8QNZ6"/>
<evidence type="ECO:0000313" key="3">
    <source>
        <dbReference type="Proteomes" id="UP000836404"/>
    </source>
</evidence>
<proteinExistence type="predicted"/>
<protein>
    <recommendedName>
        <fullName evidence="1">Anaphase-promoting complex subunit 5 domain-containing protein</fullName>
    </recommendedName>
</protein>
<organism evidence="2 3">
    <name type="scientific">Tilletia laevis</name>
    <dbReference type="NCBI Taxonomy" id="157183"/>
    <lineage>
        <taxon>Eukaryota</taxon>
        <taxon>Fungi</taxon>
        <taxon>Dikarya</taxon>
        <taxon>Basidiomycota</taxon>
        <taxon>Ustilaginomycotina</taxon>
        <taxon>Exobasidiomycetes</taxon>
        <taxon>Tilletiales</taxon>
        <taxon>Tilletiaceae</taxon>
        <taxon>Tilletia</taxon>
    </lineage>
</organism>
<evidence type="ECO:0000313" key="2">
    <source>
        <dbReference type="EMBL" id="CAD6959140.1"/>
    </source>
</evidence>
<sequence>SSGLVAVPYPLGHADGQGSNAPSTLTRMKAFDRYQSALHRGDYSATKEHMLTFFVHTAQRATCEMHQHALLNLAALHLEMDSPAAAEVFSTSTERDKQFVKGACQPQLESIADSKH</sequence>
<dbReference type="EMBL" id="CAJHJF010006824">
    <property type="protein sequence ID" value="CAD6959140.1"/>
    <property type="molecule type" value="Genomic_DNA"/>
</dbReference>
<comment type="caution">
    <text evidence="2">The sequence shown here is derived from an EMBL/GenBank/DDBJ whole genome shotgun (WGS) entry which is preliminary data.</text>
</comment>
<dbReference type="Pfam" id="PF12862">
    <property type="entry name" value="ANAPC5"/>
    <property type="match status" value="1"/>
</dbReference>